<dbReference type="Gene3D" id="3.30.40.10">
    <property type="entry name" value="Zinc/RING finger domain, C3HC4 (zinc finger)"/>
    <property type="match status" value="1"/>
</dbReference>
<sequence>MRVSCGHMFHENCIKTWLKRNRTCPMCRFKMNIKFKVQKDERRWICETDFHDQMHVTPDSDSRITTSIMKQ</sequence>
<organism evidence="8 9">
    <name type="scientific">Acorus gramineus</name>
    <name type="common">Dwarf sweet flag</name>
    <dbReference type="NCBI Taxonomy" id="55184"/>
    <lineage>
        <taxon>Eukaryota</taxon>
        <taxon>Viridiplantae</taxon>
        <taxon>Streptophyta</taxon>
        <taxon>Embryophyta</taxon>
        <taxon>Tracheophyta</taxon>
        <taxon>Spermatophyta</taxon>
        <taxon>Magnoliopsida</taxon>
        <taxon>Liliopsida</taxon>
        <taxon>Acoraceae</taxon>
        <taxon>Acorus</taxon>
    </lineage>
</organism>
<dbReference type="GO" id="GO:0061630">
    <property type="term" value="F:ubiquitin protein ligase activity"/>
    <property type="evidence" value="ECO:0007669"/>
    <property type="project" value="TreeGrafter"/>
</dbReference>
<keyword evidence="2" id="KW-0479">Metal-binding</keyword>
<dbReference type="PANTHER" id="PTHR45931:SF16">
    <property type="entry name" value="RING_U-BOX SUPERFAMILY PROTEIN"/>
    <property type="match status" value="1"/>
</dbReference>
<evidence type="ECO:0000313" key="8">
    <source>
        <dbReference type="EMBL" id="KAK1274368.1"/>
    </source>
</evidence>
<evidence type="ECO:0000256" key="1">
    <source>
        <dbReference type="ARBA" id="ARBA00004906"/>
    </source>
</evidence>
<keyword evidence="3 6" id="KW-0863">Zinc-finger</keyword>
<name>A0AAV9BD77_ACOGR</name>
<feature type="domain" description="RING-type" evidence="7">
    <location>
        <begin position="5"/>
        <end position="28"/>
    </location>
</feature>
<dbReference type="InterPro" id="IPR051834">
    <property type="entry name" value="RING_finger_E3_ligase"/>
</dbReference>
<dbReference type="GO" id="GO:0008270">
    <property type="term" value="F:zinc ion binding"/>
    <property type="evidence" value="ECO:0007669"/>
    <property type="project" value="UniProtKB-KW"/>
</dbReference>
<dbReference type="InterPro" id="IPR001841">
    <property type="entry name" value="Znf_RING"/>
</dbReference>
<dbReference type="InterPro" id="IPR024766">
    <property type="entry name" value="Znf_RING_H2"/>
</dbReference>
<evidence type="ECO:0000256" key="6">
    <source>
        <dbReference type="PROSITE-ProRule" id="PRU00175"/>
    </source>
</evidence>
<evidence type="ECO:0000256" key="3">
    <source>
        <dbReference type="ARBA" id="ARBA00022771"/>
    </source>
</evidence>
<dbReference type="PROSITE" id="PS50089">
    <property type="entry name" value="ZF_RING_2"/>
    <property type="match status" value="1"/>
</dbReference>
<dbReference type="InterPro" id="IPR013083">
    <property type="entry name" value="Znf_RING/FYVE/PHD"/>
</dbReference>
<dbReference type="AlphaFoldDB" id="A0AAV9BD77"/>
<dbReference type="PANTHER" id="PTHR45931">
    <property type="entry name" value="SI:CH211-59O9.10"/>
    <property type="match status" value="1"/>
</dbReference>
<dbReference type="EMBL" id="JAUJYN010000004">
    <property type="protein sequence ID" value="KAK1274368.1"/>
    <property type="molecule type" value="Genomic_DNA"/>
</dbReference>
<keyword evidence="9" id="KW-1185">Reference proteome</keyword>
<reference evidence="8" key="2">
    <citation type="submission" date="2023-06" db="EMBL/GenBank/DDBJ databases">
        <authorList>
            <person name="Ma L."/>
            <person name="Liu K.-W."/>
            <person name="Li Z."/>
            <person name="Hsiao Y.-Y."/>
            <person name="Qi Y."/>
            <person name="Fu T."/>
            <person name="Tang G."/>
            <person name="Zhang D."/>
            <person name="Sun W.-H."/>
            <person name="Liu D.-K."/>
            <person name="Li Y."/>
            <person name="Chen G.-Z."/>
            <person name="Liu X.-D."/>
            <person name="Liao X.-Y."/>
            <person name="Jiang Y.-T."/>
            <person name="Yu X."/>
            <person name="Hao Y."/>
            <person name="Huang J."/>
            <person name="Zhao X.-W."/>
            <person name="Ke S."/>
            <person name="Chen Y.-Y."/>
            <person name="Wu W.-L."/>
            <person name="Hsu J.-L."/>
            <person name="Lin Y.-F."/>
            <person name="Huang M.-D."/>
            <person name="Li C.-Y."/>
            <person name="Huang L."/>
            <person name="Wang Z.-W."/>
            <person name="Zhao X."/>
            <person name="Zhong W.-Y."/>
            <person name="Peng D.-H."/>
            <person name="Ahmad S."/>
            <person name="Lan S."/>
            <person name="Zhang J.-S."/>
            <person name="Tsai W.-C."/>
            <person name="Van De Peer Y."/>
            <person name="Liu Z.-J."/>
        </authorList>
    </citation>
    <scope>NUCLEOTIDE SEQUENCE</scope>
    <source>
        <strain evidence="8">SCP</strain>
        <tissue evidence="8">Leaves</tissue>
    </source>
</reference>
<comment type="caution">
    <text evidence="8">The sequence shown here is derived from an EMBL/GenBank/DDBJ whole genome shotgun (WGS) entry which is preliminary data.</text>
</comment>
<keyword evidence="5" id="KW-0862">Zinc</keyword>
<dbReference type="Pfam" id="PF12678">
    <property type="entry name" value="zf-rbx1"/>
    <property type="match status" value="1"/>
</dbReference>
<evidence type="ECO:0000256" key="5">
    <source>
        <dbReference type="ARBA" id="ARBA00022833"/>
    </source>
</evidence>
<evidence type="ECO:0000256" key="2">
    <source>
        <dbReference type="ARBA" id="ARBA00022723"/>
    </source>
</evidence>
<comment type="pathway">
    <text evidence="1">Protein modification; protein ubiquitination.</text>
</comment>
<keyword evidence="4" id="KW-0833">Ubl conjugation pathway</keyword>
<dbReference type="GO" id="GO:0005634">
    <property type="term" value="C:nucleus"/>
    <property type="evidence" value="ECO:0007669"/>
    <property type="project" value="TreeGrafter"/>
</dbReference>
<dbReference type="Proteomes" id="UP001179952">
    <property type="component" value="Unassembled WGS sequence"/>
</dbReference>
<gene>
    <name evidence="8" type="ORF">QJS04_geneDACA019174</name>
</gene>
<dbReference type="SUPFAM" id="SSF57850">
    <property type="entry name" value="RING/U-box"/>
    <property type="match status" value="1"/>
</dbReference>
<dbReference type="GO" id="GO:0006511">
    <property type="term" value="P:ubiquitin-dependent protein catabolic process"/>
    <property type="evidence" value="ECO:0007669"/>
    <property type="project" value="TreeGrafter"/>
</dbReference>
<evidence type="ECO:0000256" key="4">
    <source>
        <dbReference type="ARBA" id="ARBA00022786"/>
    </source>
</evidence>
<proteinExistence type="predicted"/>
<protein>
    <submittedName>
        <fullName evidence="8">RING-H2 finger protein ATL32</fullName>
    </submittedName>
</protein>
<evidence type="ECO:0000259" key="7">
    <source>
        <dbReference type="PROSITE" id="PS50089"/>
    </source>
</evidence>
<evidence type="ECO:0000313" key="9">
    <source>
        <dbReference type="Proteomes" id="UP001179952"/>
    </source>
</evidence>
<accession>A0AAV9BD77</accession>
<reference evidence="8" key="1">
    <citation type="journal article" date="2023" name="Nat. Commun.">
        <title>Diploid and tetraploid genomes of Acorus and the evolution of monocots.</title>
        <authorList>
            <person name="Ma L."/>
            <person name="Liu K.W."/>
            <person name="Li Z."/>
            <person name="Hsiao Y.Y."/>
            <person name="Qi Y."/>
            <person name="Fu T."/>
            <person name="Tang G.D."/>
            <person name="Zhang D."/>
            <person name="Sun W.H."/>
            <person name="Liu D.K."/>
            <person name="Li Y."/>
            <person name="Chen G.Z."/>
            <person name="Liu X.D."/>
            <person name="Liao X.Y."/>
            <person name="Jiang Y.T."/>
            <person name="Yu X."/>
            <person name="Hao Y."/>
            <person name="Huang J."/>
            <person name="Zhao X.W."/>
            <person name="Ke S."/>
            <person name="Chen Y.Y."/>
            <person name="Wu W.L."/>
            <person name="Hsu J.L."/>
            <person name="Lin Y.F."/>
            <person name="Huang M.D."/>
            <person name="Li C.Y."/>
            <person name="Huang L."/>
            <person name="Wang Z.W."/>
            <person name="Zhao X."/>
            <person name="Zhong W.Y."/>
            <person name="Peng D.H."/>
            <person name="Ahmad S."/>
            <person name="Lan S."/>
            <person name="Zhang J.S."/>
            <person name="Tsai W.C."/>
            <person name="Van de Peer Y."/>
            <person name="Liu Z.J."/>
        </authorList>
    </citation>
    <scope>NUCLEOTIDE SEQUENCE</scope>
    <source>
        <strain evidence="8">SCP</strain>
    </source>
</reference>